<organism evidence="8 9">
    <name type="scientific">Prototheca wickerhamii</name>
    <dbReference type="NCBI Taxonomy" id="3111"/>
    <lineage>
        <taxon>Eukaryota</taxon>
        <taxon>Viridiplantae</taxon>
        <taxon>Chlorophyta</taxon>
        <taxon>core chlorophytes</taxon>
        <taxon>Trebouxiophyceae</taxon>
        <taxon>Chlorellales</taxon>
        <taxon>Chlorellaceae</taxon>
        <taxon>Prototheca</taxon>
    </lineage>
</organism>
<evidence type="ECO:0000256" key="6">
    <source>
        <dbReference type="SAM" id="MobiDB-lite"/>
    </source>
</evidence>
<keyword evidence="1" id="KW-0808">Transferase</keyword>
<dbReference type="InterPro" id="IPR011989">
    <property type="entry name" value="ARM-like"/>
</dbReference>
<evidence type="ECO:0000256" key="3">
    <source>
        <dbReference type="ARBA" id="ARBA00022777"/>
    </source>
</evidence>
<dbReference type="GO" id="GO:0004674">
    <property type="term" value="F:protein serine/threonine kinase activity"/>
    <property type="evidence" value="ECO:0007669"/>
    <property type="project" value="TreeGrafter"/>
</dbReference>
<dbReference type="GO" id="GO:0005524">
    <property type="term" value="F:ATP binding"/>
    <property type="evidence" value="ECO:0007669"/>
    <property type="project" value="UniProtKB-UniRule"/>
</dbReference>
<evidence type="ECO:0000256" key="2">
    <source>
        <dbReference type="ARBA" id="ARBA00022741"/>
    </source>
</evidence>
<dbReference type="SUPFAM" id="SSF48371">
    <property type="entry name" value="ARM repeat"/>
    <property type="match status" value="2"/>
</dbReference>
<dbReference type="Proteomes" id="UP001255856">
    <property type="component" value="Unassembled WGS sequence"/>
</dbReference>
<dbReference type="Gene3D" id="1.10.510.10">
    <property type="entry name" value="Transferase(Phosphotransferase) domain 1"/>
    <property type="match status" value="1"/>
</dbReference>
<proteinExistence type="predicted"/>
<dbReference type="PANTHER" id="PTHR44329">
    <property type="entry name" value="SERINE/THREONINE-PROTEIN KINASE TNNI3K-RELATED"/>
    <property type="match status" value="1"/>
</dbReference>
<dbReference type="InterPro" id="IPR000719">
    <property type="entry name" value="Prot_kinase_dom"/>
</dbReference>
<dbReference type="Gene3D" id="1.25.10.10">
    <property type="entry name" value="Leucine-rich Repeat Variant"/>
    <property type="match status" value="2"/>
</dbReference>
<feature type="region of interest" description="Disordered" evidence="6">
    <location>
        <begin position="1"/>
        <end position="40"/>
    </location>
</feature>
<dbReference type="PROSITE" id="PS50011">
    <property type="entry name" value="PROTEIN_KINASE_DOM"/>
    <property type="match status" value="1"/>
</dbReference>
<dbReference type="InterPro" id="IPR017441">
    <property type="entry name" value="Protein_kinase_ATP_BS"/>
</dbReference>
<feature type="region of interest" description="Disordered" evidence="6">
    <location>
        <begin position="766"/>
        <end position="803"/>
    </location>
</feature>
<keyword evidence="9" id="KW-1185">Reference proteome</keyword>
<accession>A0AAD9MGR0</accession>
<evidence type="ECO:0000256" key="5">
    <source>
        <dbReference type="PROSITE-ProRule" id="PRU10141"/>
    </source>
</evidence>
<gene>
    <name evidence="8" type="ORF">QBZ16_001816</name>
</gene>
<dbReference type="AlphaFoldDB" id="A0AAD9MGR0"/>
<evidence type="ECO:0000313" key="8">
    <source>
        <dbReference type="EMBL" id="KAK2075707.1"/>
    </source>
</evidence>
<sequence length="1063" mass="111864">MKFFRKLSGKSPKPTTLDRHESSFGATPAPKPPPRSLTDGNALLNALGSRDLGSSTRAAEQLYTMCLTDPGLCRLVAASHLGSVVRLLESPYPNCKMHGAYLLSALVGCSPSGDAEMARLEIAPRLVHILGSSASPGLARGLLRALSKMLGPHQSQQDRFLDQVIACRGLGVIAAGLGSKELGVVRRCLELLDVACRDRPEVAPRQVVPASEALVLLLGCGVPDVQIMGLRLLDAMSSSGEARRALLAAGAGDGLEKLATAGSTGELRTAAARVLSKIRPALLTFPSADVTSAGPAQRVEPPQQPSQQAREPAPRPQPAKAREDTAVDAPSAEPLVGAALSRCIADLEGSSLRARQQAAQSLSAQAVRDPGSLRGSPALPALLKCLVDSEDLDPAVSPQGSLLRALEMLASSEATADWASPVILEAAGAVAVLDAIREHSSSVDAGRAAGILRASMARRTGPGAAARPAAEILSGLHAPDARTRLRAADAAASLAELSPEQFLNANLMPRLLDMLPECLQPVGVLEYSLRGAILRALRDSCTRLQGAAERVLEAPRAVDALETVAWGEPGPHAVKAKKVLDALVSIVGETHIEKLARVAPDLRGADLRAQLAAAEAAAEAAEADPGAVLQLGALPEILALVASDRCVRAQDALGLSLCGALLRTLHALCAHPATRAAVCEGVVERPSAVAALDGLAAAGQGATARHADAILKTILRRSQQLSRASSLSGRHQGLASGDHKSVSGGSLGRGAETSPAIKAAHLEARALDDVEENPTPPRGHEFARPAESPSTGESHEGSEEERPAGFARRALLTRLLGQETASELSFLGTDKGTEASDRISSVGDLQNGESYAEELGDWILDASEIEFCRDGRGKVIKLGEGGFGVVYKALQHGVDEVAVKKIRSLSPSLAQLRTFHYEVDCLRRLCHRNIVQFYGACGDLYSAIRRHPDLLRWDRLGKKVAKDVALGLHYLHTRRVPVLHRDLKSPNILLTGEGVAKIADVGMSRRMLSDLATAQAIMTPLWSAPEADIWSYGVLLWEIVTGEDITRFPSLALTKGTASQVFL</sequence>
<evidence type="ECO:0000256" key="4">
    <source>
        <dbReference type="ARBA" id="ARBA00022840"/>
    </source>
</evidence>
<evidence type="ECO:0000313" key="9">
    <source>
        <dbReference type="Proteomes" id="UP001255856"/>
    </source>
</evidence>
<dbReference type="InterPro" id="IPR051681">
    <property type="entry name" value="Ser/Thr_Kinases-Pseudokinases"/>
</dbReference>
<feature type="domain" description="Protein kinase" evidence="7">
    <location>
        <begin position="872"/>
        <end position="1063"/>
    </location>
</feature>
<dbReference type="PROSITE" id="PS00107">
    <property type="entry name" value="PROTEIN_KINASE_ATP"/>
    <property type="match status" value="1"/>
</dbReference>
<keyword evidence="3" id="KW-0418">Kinase</keyword>
<dbReference type="InterPro" id="IPR011009">
    <property type="entry name" value="Kinase-like_dom_sf"/>
</dbReference>
<keyword evidence="2 5" id="KW-0547">Nucleotide-binding</keyword>
<reference evidence="8" key="1">
    <citation type="submission" date="2021-01" db="EMBL/GenBank/DDBJ databases">
        <authorList>
            <person name="Eckstrom K.M.E."/>
        </authorList>
    </citation>
    <scope>NUCLEOTIDE SEQUENCE</scope>
    <source>
        <strain evidence="8">UVCC 0001</strain>
    </source>
</reference>
<dbReference type="Pfam" id="PF00069">
    <property type="entry name" value="Pkinase"/>
    <property type="match status" value="1"/>
</dbReference>
<dbReference type="PROSITE" id="PS00108">
    <property type="entry name" value="PROTEIN_KINASE_ST"/>
    <property type="match status" value="1"/>
</dbReference>
<dbReference type="SMART" id="SM00220">
    <property type="entry name" value="S_TKc"/>
    <property type="match status" value="1"/>
</dbReference>
<protein>
    <recommendedName>
        <fullName evidence="7">Protein kinase domain-containing protein</fullName>
    </recommendedName>
</protein>
<dbReference type="InterPro" id="IPR016024">
    <property type="entry name" value="ARM-type_fold"/>
</dbReference>
<keyword evidence="4 5" id="KW-0067">ATP-binding</keyword>
<comment type="caution">
    <text evidence="8">The sequence shown here is derived from an EMBL/GenBank/DDBJ whole genome shotgun (WGS) entry which is preliminary data.</text>
</comment>
<evidence type="ECO:0000256" key="1">
    <source>
        <dbReference type="ARBA" id="ARBA00022679"/>
    </source>
</evidence>
<feature type="region of interest" description="Disordered" evidence="6">
    <location>
        <begin position="291"/>
        <end position="330"/>
    </location>
</feature>
<feature type="binding site" evidence="5">
    <location>
        <position position="901"/>
    </location>
    <ligand>
        <name>ATP</name>
        <dbReference type="ChEBI" id="CHEBI:30616"/>
    </ligand>
</feature>
<dbReference type="SUPFAM" id="SSF56112">
    <property type="entry name" value="Protein kinase-like (PK-like)"/>
    <property type="match status" value="1"/>
</dbReference>
<dbReference type="EMBL" id="JASFZW010000014">
    <property type="protein sequence ID" value="KAK2075707.1"/>
    <property type="molecule type" value="Genomic_DNA"/>
</dbReference>
<feature type="region of interest" description="Disordered" evidence="6">
    <location>
        <begin position="725"/>
        <end position="752"/>
    </location>
</feature>
<evidence type="ECO:0000259" key="7">
    <source>
        <dbReference type="PROSITE" id="PS50011"/>
    </source>
</evidence>
<dbReference type="InterPro" id="IPR008271">
    <property type="entry name" value="Ser/Thr_kinase_AS"/>
</dbReference>
<feature type="compositionally biased region" description="Basic and acidic residues" evidence="6">
    <location>
        <begin position="793"/>
        <end position="803"/>
    </location>
</feature>
<name>A0AAD9MGR0_PROWI</name>